<organism evidence="1 3">
    <name type="scientific">Xenorhabdus doucetiae</name>
    <dbReference type="NCBI Taxonomy" id="351671"/>
    <lineage>
        <taxon>Bacteria</taxon>
        <taxon>Pseudomonadati</taxon>
        <taxon>Pseudomonadota</taxon>
        <taxon>Gammaproteobacteria</taxon>
        <taxon>Enterobacterales</taxon>
        <taxon>Morganellaceae</taxon>
        <taxon>Xenorhabdus</taxon>
    </lineage>
</organism>
<evidence type="ECO:0000313" key="2">
    <source>
        <dbReference type="EMBL" id="TYP11645.1"/>
    </source>
</evidence>
<evidence type="ECO:0000313" key="1">
    <source>
        <dbReference type="EMBL" id="CDG17715.1"/>
    </source>
</evidence>
<dbReference type="HOGENOM" id="CLU_3298819_0_0_6"/>
<dbReference type="Proteomes" id="UP000324170">
    <property type="component" value="Unassembled WGS sequence"/>
</dbReference>
<protein>
    <submittedName>
        <fullName evidence="1">Uncharacterized protein</fullName>
    </submittedName>
</protein>
<dbReference type="KEGG" id="xdo:XDD1_2016"/>
<name>A0A068QV42_9GAMM</name>
<reference evidence="1 3" key="1">
    <citation type="submission" date="2013-07" db="EMBL/GenBank/DDBJ databases">
        <authorList>
            <person name="Genoscope - CEA"/>
        </authorList>
    </citation>
    <scope>NUCLEOTIDE SEQUENCE [LARGE SCALE GENOMIC DNA]</scope>
    <source>
        <strain evidence="1">FRM16</strain>
        <strain evidence="3">FRM16 / DSM 17909</strain>
    </source>
</reference>
<sequence length="40" mass="4626">MSVYSFSEVMVAIEISQPGEPDVKAILPRNYVKKFSLYWC</sequence>
<accession>A0A068QV42</accession>
<reference evidence="2 4" key="2">
    <citation type="submission" date="2019-07" db="EMBL/GenBank/DDBJ databases">
        <title>Genomic Encyclopedia of Type Strains, Phase I: the one thousand microbial genomes (KMG-I) project.</title>
        <authorList>
            <person name="Kyrpides N."/>
        </authorList>
    </citation>
    <scope>NUCLEOTIDE SEQUENCE [LARGE SCALE GENOMIC DNA]</scope>
    <source>
        <strain evidence="2 4">DSM 17909</strain>
    </source>
</reference>
<dbReference type="AlphaFoldDB" id="A0A068QV42"/>
<proteinExistence type="predicted"/>
<dbReference type="EMBL" id="VNHN01000011">
    <property type="protein sequence ID" value="TYP11645.1"/>
    <property type="molecule type" value="Genomic_DNA"/>
</dbReference>
<evidence type="ECO:0000313" key="4">
    <source>
        <dbReference type="Proteomes" id="UP000324170"/>
    </source>
</evidence>
<keyword evidence="4" id="KW-1185">Reference proteome</keyword>
<evidence type="ECO:0000313" key="3">
    <source>
        <dbReference type="Proteomes" id="UP000032721"/>
    </source>
</evidence>
<dbReference type="EMBL" id="FO704550">
    <property type="protein sequence ID" value="CDG17715.1"/>
    <property type="molecule type" value="Genomic_DNA"/>
</dbReference>
<gene>
    <name evidence="2" type="ORF">LY16_01002</name>
    <name evidence="1" type="ORF">XDD1_2016</name>
</gene>
<dbReference type="Proteomes" id="UP000032721">
    <property type="component" value="Chromosome"/>
</dbReference>